<evidence type="ECO:0000256" key="1">
    <source>
        <dbReference type="ARBA" id="ARBA00023015"/>
    </source>
</evidence>
<dbReference type="Gene3D" id="1.10.357.10">
    <property type="entry name" value="Tetracycline Repressor, domain 2"/>
    <property type="match status" value="1"/>
</dbReference>
<dbReference type="EMBL" id="VLNY01000022">
    <property type="protein sequence ID" value="KAA0017385.1"/>
    <property type="molecule type" value="Genomic_DNA"/>
</dbReference>
<dbReference type="InterPro" id="IPR054129">
    <property type="entry name" value="DesT_TetR_C"/>
</dbReference>
<dbReference type="FunFam" id="1.10.10.60:FF:000141">
    <property type="entry name" value="TetR family transcriptional regulator"/>
    <property type="match status" value="1"/>
</dbReference>
<dbReference type="InterPro" id="IPR036271">
    <property type="entry name" value="Tet_transcr_reg_TetR-rel_C_sf"/>
</dbReference>
<dbReference type="PANTHER" id="PTHR30055">
    <property type="entry name" value="HTH-TYPE TRANSCRIPTIONAL REGULATOR RUTR"/>
    <property type="match status" value="1"/>
</dbReference>
<keyword evidence="2 4" id="KW-0238">DNA-binding</keyword>
<dbReference type="InterPro" id="IPR009057">
    <property type="entry name" value="Homeodomain-like_sf"/>
</dbReference>
<name>A0A5A7S3P6_9NOCA</name>
<keyword evidence="1" id="KW-0805">Transcription regulation</keyword>
<evidence type="ECO:0000256" key="2">
    <source>
        <dbReference type="ARBA" id="ARBA00023125"/>
    </source>
</evidence>
<evidence type="ECO:0000313" key="7">
    <source>
        <dbReference type="Proteomes" id="UP000322244"/>
    </source>
</evidence>
<dbReference type="InterPro" id="IPR001647">
    <property type="entry name" value="HTH_TetR"/>
</dbReference>
<organism evidence="6 7">
    <name type="scientific">Antrihabitans cavernicola</name>
    <dbReference type="NCBI Taxonomy" id="2495913"/>
    <lineage>
        <taxon>Bacteria</taxon>
        <taxon>Bacillati</taxon>
        <taxon>Actinomycetota</taxon>
        <taxon>Actinomycetes</taxon>
        <taxon>Mycobacteriales</taxon>
        <taxon>Nocardiaceae</taxon>
        <taxon>Antrihabitans</taxon>
    </lineage>
</organism>
<evidence type="ECO:0000256" key="4">
    <source>
        <dbReference type="PROSITE-ProRule" id="PRU00335"/>
    </source>
</evidence>
<keyword evidence="7" id="KW-1185">Reference proteome</keyword>
<gene>
    <name evidence="6" type="ORF">FOY51_25135</name>
</gene>
<dbReference type="GO" id="GO:0000976">
    <property type="term" value="F:transcription cis-regulatory region binding"/>
    <property type="evidence" value="ECO:0007669"/>
    <property type="project" value="TreeGrafter"/>
</dbReference>
<dbReference type="GO" id="GO:0003700">
    <property type="term" value="F:DNA-binding transcription factor activity"/>
    <property type="evidence" value="ECO:0007669"/>
    <property type="project" value="TreeGrafter"/>
</dbReference>
<protein>
    <submittedName>
        <fullName evidence="6">TetR/AcrR family transcriptional regulator</fullName>
    </submittedName>
</protein>
<comment type="caution">
    <text evidence="6">The sequence shown here is derived from an EMBL/GenBank/DDBJ whole genome shotgun (WGS) entry which is preliminary data.</text>
</comment>
<proteinExistence type="predicted"/>
<dbReference type="PANTHER" id="PTHR30055:SF158">
    <property type="entry name" value="POSSIBLE TRANSCRIPTIONAL REGULATORY PROTEIN (PROBABLY TETR-FAMILY)"/>
    <property type="match status" value="1"/>
</dbReference>
<dbReference type="AlphaFoldDB" id="A0A5A7S3P6"/>
<reference evidence="6 7" key="1">
    <citation type="submission" date="2019-07" db="EMBL/GenBank/DDBJ databases">
        <title>Rhodococcus cavernicolus sp. nov., isolated from a cave.</title>
        <authorList>
            <person name="Lee S.D."/>
        </authorList>
    </citation>
    <scope>NUCLEOTIDE SEQUENCE [LARGE SCALE GENOMIC DNA]</scope>
    <source>
        <strain evidence="6 7">C1-24</strain>
    </source>
</reference>
<evidence type="ECO:0000256" key="3">
    <source>
        <dbReference type="ARBA" id="ARBA00023163"/>
    </source>
</evidence>
<evidence type="ECO:0000259" key="5">
    <source>
        <dbReference type="PROSITE" id="PS50977"/>
    </source>
</evidence>
<feature type="domain" description="HTH tetR-type" evidence="5">
    <location>
        <begin position="11"/>
        <end position="71"/>
    </location>
</feature>
<dbReference type="OrthoDB" id="3767959at2"/>
<evidence type="ECO:0000313" key="6">
    <source>
        <dbReference type="EMBL" id="KAA0017385.1"/>
    </source>
</evidence>
<dbReference type="InterPro" id="IPR050109">
    <property type="entry name" value="HTH-type_TetR-like_transc_reg"/>
</dbReference>
<feature type="DNA-binding region" description="H-T-H motif" evidence="4">
    <location>
        <begin position="34"/>
        <end position="53"/>
    </location>
</feature>
<dbReference type="RefSeq" id="WP_149433015.1">
    <property type="nucleotide sequence ID" value="NZ_VLNY01000022.1"/>
</dbReference>
<dbReference type="SUPFAM" id="SSF46689">
    <property type="entry name" value="Homeodomain-like"/>
    <property type="match status" value="1"/>
</dbReference>
<dbReference type="PROSITE" id="PS50977">
    <property type="entry name" value="HTH_TETR_2"/>
    <property type="match status" value="1"/>
</dbReference>
<keyword evidence="3" id="KW-0804">Transcription</keyword>
<dbReference type="PRINTS" id="PR00455">
    <property type="entry name" value="HTHTETR"/>
</dbReference>
<sequence>MAGGTKRLPRAVREQQMLDAAVEVFSRNGFHDTSMDSIAAEAEISKPMLYLYYGSKEELFTACIQREGVRFVEAMSPAGDPSLSPREQVGTALRAFLGYVDTHRQSWEVLYRQAIGQQPFAKQVNSSRERLIELVAALIESSSVNPDPATNYTITAVAIIGAGEAVADRLAGGEIDVDEAATLLENLAWRGLAGKRA</sequence>
<dbReference type="GO" id="GO:0045892">
    <property type="term" value="P:negative regulation of DNA-templated transcription"/>
    <property type="evidence" value="ECO:0007669"/>
    <property type="project" value="UniProtKB-ARBA"/>
</dbReference>
<dbReference type="Proteomes" id="UP000322244">
    <property type="component" value="Unassembled WGS sequence"/>
</dbReference>
<dbReference type="Pfam" id="PF21943">
    <property type="entry name" value="TetR_C_46"/>
    <property type="match status" value="1"/>
</dbReference>
<dbReference type="Pfam" id="PF00440">
    <property type="entry name" value="TetR_N"/>
    <property type="match status" value="1"/>
</dbReference>
<dbReference type="SUPFAM" id="SSF48498">
    <property type="entry name" value="Tetracyclin repressor-like, C-terminal domain"/>
    <property type="match status" value="1"/>
</dbReference>
<accession>A0A5A7S3P6</accession>